<dbReference type="GO" id="GO:0016020">
    <property type="term" value="C:membrane"/>
    <property type="evidence" value="ECO:0007669"/>
    <property type="project" value="InterPro"/>
</dbReference>
<reference evidence="3" key="1">
    <citation type="submission" date="2022-11" db="UniProtKB">
        <authorList>
            <consortium name="WormBaseParasite"/>
        </authorList>
    </citation>
    <scope>IDENTIFICATION</scope>
</reference>
<dbReference type="WBParaSite" id="PEQ_0000967001-mRNA-1">
    <property type="protein sequence ID" value="PEQ_0000967001-mRNA-1"/>
    <property type="gene ID" value="PEQ_0000967001"/>
</dbReference>
<dbReference type="SUPFAM" id="SSF63712">
    <property type="entry name" value="Nicotinic receptor ligand binding domain-like"/>
    <property type="match status" value="1"/>
</dbReference>
<evidence type="ECO:0000313" key="2">
    <source>
        <dbReference type="Proteomes" id="UP000887564"/>
    </source>
</evidence>
<dbReference type="Gene3D" id="2.70.170.10">
    <property type="entry name" value="Neurotransmitter-gated ion-channel ligand-binding domain"/>
    <property type="match status" value="1"/>
</dbReference>
<sequence>MEVKKEQQRTKPFTDEADNWADATISAKRERRKPRMWGEFHLSAECFGHTEHTCRHYGGLNCCNNRSSIFETKFTTKNKAEADIYIQQLFENLMMDYNKNVRPVKNASDALIVKFGANLCRLIDVDEVNQVLTTIFLAKA</sequence>
<dbReference type="Proteomes" id="UP000887564">
    <property type="component" value="Unplaced"/>
</dbReference>
<dbReference type="InterPro" id="IPR036734">
    <property type="entry name" value="Neur_chan_lig-bd_sf"/>
</dbReference>
<organism evidence="2 3">
    <name type="scientific">Parascaris equorum</name>
    <name type="common">Equine roundworm</name>
    <dbReference type="NCBI Taxonomy" id="6256"/>
    <lineage>
        <taxon>Eukaryota</taxon>
        <taxon>Metazoa</taxon>
        <taxon>Ecdysozoa</taxon>
        <taxon>Nematoda</taxon>
        <taxon>Chromadorea</taxon>
        <taxon>Rhabditida</taxon>
        <taxon>Spirurina</taxon>
        <taxon>Ascaridomorpha</taxon>
        <taxon>Ascaridoidea</taxon>
        <taxon>Ascarididae</taxon>
        <taxon>Parascaris</taxon>
    </lineage>
</organism>
<evidence type="ECO:0000313" key="3">
    <source>
        <dbReference type="WBParaSite" id="PEQ_0000967001-mRNA-1"/>
    </source>
</evidence>
<dbReference type="Pfam" id="PF02931">
    <property type="entry name" value="Neur_chan_LBD"/>
    <property type="match status" value="1"/>
</dbReference>
<name>A0A914RT46_PAREQ</name>
<feature type="domain" description="Neurotransmitter-gated ion-channel ligand-binding" evidence="1">
    <location>
        <begin position="87"/>
        <end position="136"/>
    </location>
</feature>
<proteinExistence type="predicted"/>
<protein>
    <submittedName>
        <fullName evidence="3">Neurotransmitter-gated ion-channel ligand-binding domain-containing protein</fullName>
    </submittedName>
</protein>
<dbReference type="AlphaFoldDB" id="A0A914RT46"/>
<dbReference type="InterPro" id="IPR006202">
    <property type="entry name" value="Neur_chan_lig-bd"/>
</dbReference>
<accession>A0A914RT46</accession>
<dbReference type="GO" id="GO:0005230">
    <property type="term" value="F:extracellular ligand-gated monoatomic ion channel activity"/>
    <property type="evidence" value="ECO:0007669"/>
    <property type="project" value="InterPro"/>
</dbReference>
<evidence type="ECO:0000259" key="1">
    <source>
        <dbReference type="Pfam" id="PF02931"/>
    </source>
</evidence>
<keyword evidence="2" id="KW-1185">Reference proteome</keyword>